<keyword evidence="3" id="KW-1185">Reference proteome</keyword>
<dbReference type="CDD" id="cd07750">
    <property type="entry name" value="PolyPPase_VTC_like"/>
    <property type="match status" value="1"/>
</dbReference>
<proteinExistence type="predicted"/>
<dbReference type="InterPro" id="IPR018966">
    <property type="entry name" value="VTC_domain"/>
</dbReference>
<organism evidence="2 3">
    <name type="scientific">Actinorugispora endophytica</name>
    <dbReference type="NCBI Taxonomy" id="1605990"/>
    <lineage>
        <taxon>Bacteria</taxon>
        <taxon>Bacillati</taxon>
        <taxon>Actinomycetota</taxon>
        <taxon>Actinomycetes</taxon>
        <taxon>Streptosporangiales</taxon>
        <taxon>Nocardiopsidaceae</taxon>
        <taxon>Actinorugispora</taxon>
    </lineage>
</organism>
<dbReference type="AlphaFoldDB" id="A0A4V3D8W0"/>
<gene>
    <name evidence="2" type="ORF">EV190_10488</name>
</gene>
<protein>
    <submittedName>
        <fullName evidence="2">VTC domain-containing protein</fullName>
    </submittedName>
</protein>
<feature type="domain" description="VTC" evidence="1">
    <location>
        <begin position="27"/>
        <end position="231"/>
    </location>
</feature>
<reference evidence="2 3" key="1">
    <citation type="submission" date="2019-03" db="EMBL/GenBank/DDBJ databases">
        <title>Genomic Encyclopedia of Type Strains, Phase IV (KMG-IV): sequencing the most valuable type-strain genomes for metagenomic binning, comparative biology and taxonomic classification.</title>
        <authorList>
            <person name="Goeker M."/>
        </authorList>
    </citation>
    <scope>NUCLEOTIDE SEQUENCE [LARGE SCALE GENOMIC DNA]</scope>
    <source>
        <strain evidence="2 3">DSM 46770</strain>
    </source>
</reference>
<dbReference type="InterPro" id="IPR033469">
    <property type="entry name" value="CYTH-like_dom_sf"/>
</dbReference>
<evidence type="ECO:0000313" key="2">
    <source>
        <dbReference type="EMBL" id="TDQ53299.1"/>
    </source>
</evidence>
<dbReference type="SUPFAM" id="SSF55154">
    <property type="entry name" value="CYTH-like phosphatases"/>
    <property type="match status" value="1"/>
</dbReference>
<accession>A0A4V3D8W0</accession>
<dbReference type="Proteomes" id="UP000295281">
    <property type="component" value="Unassembled WGS sequence"/>
</dbReference>
<dbReference type="OrthoDB" id="148766at2"/>
<comment type="caution">
    <text evidence="2">The sequence shown here is derived from an EMBL/GenBank/DDBJ whole genome shotgun (WGS) entry which is preliminary data.</text>
</comment>
<name>A0A4V3D8W0_9ACTN</name>
<evidence type="ECO:0000259" key="1">
    <source>
        <dbReference type="Pfam" id="PF09359"/>
    </source>
</evidence>
<sequence length="251" mass="27916">MTAPAGLGALRPMSLEQVNSLASLTMRACRKYIAPADLLTGLVERLEPDFGVLSDGERTSFRYSSTYLDTPDLLTFRHHRQERRRRFKIRTRTYLDSALTMFEVKLKGGRGATDKQRVPHDGRPGELTAEARAFLGRTLRDYGADVPGALLPVATTDYRRSTVVAFSGRERITCDSGLVCSYGGHSAAMRPDLVLLEVKTLEGTTDTERLLHRLGLRPVSFSKYGAAVAVMNPGAGANRWRRPLRLCFDRL</sequence>
<dbReference type="EMBL" id="SNYN01000004">
    <property type="protein sequence ID" value="TDQ53299.1"/>
    <property type="molecule type" value="Genomic_DNA"/>
</dbReference>
<evidence type="ECO:0000313" key="3">
    <source>
        <dbReference type="Proteomes" id="UP000295281"/>
    </source>
</evidence>
<dbReference type="RefSeq" id="WP_133740834.1">
    <property type="nucleotide sequence ID" value="NZ_SNYN01000004.1"/>
</dbReference>
<dbReference type="Pfam" id="PF09359">
    <property type="entry name" value="VTC"/>
    <property type="match status" value="1"/>
</dbReference>